<dbReference type="Gene3D" id="3.40.50.1820">
    <property type="entry name" value="alpha/beta hydrolase"/>
    <property type="match status" value="1"/>
</dbReference>
<proteinExistence type="predicted"/>
<comment type="caution">
    <text evidence="2">The sequence shown here is derived from an EMBL/GenBank/DDBJ whole genome shotgun (WGS) entry which is preliminary data.</text>
</comment>
<accession>A0A9P4HDF1</accession>
<dbReference type="AlphaFoldDB" id="A0A9P4HDF1"/>
<organism evidence="2 3">
    <name type="scientific">Setomelanomma holmii</name>
    <dbReference type="NCBI Taxonomy" id="210430"/>
    <lineage>
        <taxon>Eukaryota</taxon>
        <taxon>Fungi</taxon>
        <taxon>Dikarya</taxon>
        <taxon>Ascomycota</taxon>
        <taxon>Pezizomycotina</taxon>
        <taxon>Dothideomycetes</taxon>
        <taxon>Pleosporomycetidae</taxon>
        <taxon>Pleosporales</taxon>
        <taxon>Pleosporineae</taxon>
        <taxon>Phaeosphaeriaceae</taxon>
        <taxon>Setomelanomma</taxon>
    </lineage>
</organism>
<dbReference type="Proteomes" id="UP000799777">
    <property type="component" value="Unassembled WGS sequence"/>
</dbReference>
<gene>
    <name evidence="2" type="ORF">EK21DRAFT_109882</name>
</gene>
<evidence type="ECO:0000313" key="2">
    <source>
        <dbReference type="EMBL" id="KAF2032503.1"/>
    </source>
</evidence>
<evidence type="ECO:0000259" key="1">
    <source>
        <dbReference type="Pfam" id="PF12697"/>
    </source>
</evidence>
<feature type="domain" description="AB hydrolase-1" evidence="1">
    <location>
        <begin position="116"/>
        <end position="229"/>
    </location>
</feature>
<dbReference type="OrthoDB" id="190201at2759"/>
<dbReference type="Pfam" id="PF12697">
    <property type="entry name" value="Abhydrolase_6"/>
    <property type="match status" value="1"/>
</dbReference>
<dbReference type="InterPro" id="IPR029058">
    <property type="entry name" value="AB_hydrolase_fold"/>
</dbReference>
<keyword evidence="3" id="KW-1185">Reference proteome</keyword>
<reference evidence="2" key="1">
    <citation type="journal article" date="2020" name="Stud. Mycol.">
        <title>101 Dothideomycetes genomes: a test case for predicting lifestyles and emergence of pathogens.</title>
        <authorList>
            <person name="Haridas S."/>
            <person name="Albert R."/>
            <person name="Binder M."/>
            <person name="Bloem J."/>
            <person name="Labutti K."/>
            <person name="Salamov A."/>
            <person name="Andreopoulos B."/>
            <person name="Baker S."/>
            <person name="Barry K."/>
            <person name="Bills G."/>
            <person name="Bluhm B."/>
            <person name="Cannon C."/>
            <person name="Castanera R."/>
            <person name="Culley D."/>
            <person name="Daum C."/>
            <person name="Ezra D."/>
            <person name="Gonzalez J."/>
            <person name="Henrissat B."/>
            <person name="Kuo A."/>
            <person name="Liang C."/>
            <person name="Lipzen A."/>
            <person name="Lutzoni F."/>
            <person name="Magnuson J."/>
            <person name="Mondo S."/>
            <person name="Nolan M."/>
            <person name="Ohm R."/>
            <person name="Pangilinan J."/>
            <person name="Park H.-J."/>
            <person name="Ramirez L."/>
            <person name="Alfaro M."/>
            <person name="Sun H."/>
            <person name="Tritt A."/>
            <person name="Yoshinaga Y."/>
            <person name="Zwiers L.-H."/>
            <person name="Turgeon B."/>
            <person name="Goodwin S."/>
            <person name="Spatafora J."/>
            <person name="Crous P."/>
            <person name="Grigoriev I."/>
        </authorList>
    </citation>
    <scope>NUCLEOTIDE SEQUENCE</scope>
    <source>
        <strain evidence="2">CBS 110217</strain>
    </source>
</reference>
<sequence length="372" mass="39877">MNSLLDISSYGALNTHGLNNPSFSYSTGKQAVCVSGTIAIPVLAPTVEILYKGPSNNYDLTEFITAFVRRGSDTLATSIGGPSTVNSTFAIYTKLCVPVDAEKAQNLTSVQFLTHDAAAAKGYATFLYDRLGAGQSAHPDPWQDLQMSVQKSIAHALVQKLKAGDIGGITFRQVVGIGHSLGAALTQAVSSGYPSDFDAVALSGHSAFFEGSGTGFAAAAQQIANTLPDRAELKGLPNGYFTLGPVLQTLQFAFFYYPHFDEKIFMKEFETRQTNAIGETLTLGAQYTPTTFDKAVQILNGQQDYFYCQGDCLSGGGDVTADALNIFYPERDANKSEAITISKVGHNVNLHFARLEAFEQILSFISRAGIKP</sequence>
<dbReference type="SUPFAM" id="SSF53474">
    <property type="entry name" value="alpha/beta-Hydrolases"/>
    <property type="match status" value="1"/>
</dbReference>
<evidence type="ECO:0000313" key="3">
    <source>
        <dbReference type="Proteomes" id="UP000799777"/>
    </source>
</evidence>
<protein>
    <recommendedName>
        <fullName evidence="1">AB hydrolase-1 domain-containing protein</fullName>
    </recommendedName>
</protein>
<dbReference type="InterPro" id="IPR000073">
    <property type="entry name" value="AB_hydrolase_1"/>
</dbReference>
<dbReference type="EMBL" id="ML978172">
    <property type="protein sequence ID" value="KAF2032503.1"/>
    <property type="molecule type" value="Genomic_DNA"/>
</dbReference>
<name>A0A9P4HDF1_9PLEO</name>